<reference evidence="3 4" key="1">
    <citation type="submission" date="2018-02" db="EMBL/GenBank/DDBJ databases">
        <title>Genome sequence of the basidiomycete white-rot fungus Phlebia centrifuga.</title>
        <authorList>
            <person name="Granchi Z."/>
            <person name="Peng M."/>
            <person name="de Vries R.P."/>
            <person name="Hilden K."/>
            <person name="Makela M.R."/>
            <person name="Grigoriev I."/>
            <person name="Riley R."/>
        </authorList>
    </citation>
    <scope>NUCLEOTIDE SEQUENCE [LARGE SCALE GENOMIC DNA]</scope>
    <source>
        <strain evidence="3 4">FBCC195</strain>
    </source>
</reference>
<dbReference type="Proteomes" id="UP000186601">
    <property type="component" value="Unassembled WGS sequence"/>
</dbReference>
<feature type="compositionally biased region" description="Polar residues" evidence="1">
    <location>
        <begin position="233"/>
        <end position="245"/>
    </location>
</feature>
<feature type="compositionally biased region" description="Basic and acidic residues" evidence="1">
    <location>
        <begin position="309"/>
        <end position="333"/>
    </location>
</feature>
<feature type="compositionally biased region" description="Low complexity" evidence="1">
    <location>
        <begin position="165"/>
        <end position="187"/>
    </location>
</feature>
<proteinExistence type="predicted"/>
<accession>A0A2R6NG05</accession>
<evidence type="ECO:0000313" key="3">
    <source>
        <dbReference type="EMBL" id="PSR71314.1"/>
    </source>
</evidence>
<dbReference type="OrthoDB" id="3270653at2759"/>
<evidence type="ECO:0000256" key="2">
    <source>
        <dbReference type="SAM" id="Phobius"/>
    </source>
</evidence>
<keyword evidence="2" id="KW-0472">Membrane</keyword>
<keyword evidence="4" id="KW-1185">Reference proteome</keyword>
<sequence>MTPARVLPRDGDGGSGLSTGSIVAIVVVCACVGILILSLFLWRLLVRLCRPKKSAPLPPVQELAHYREQQIVAMAGRKSMSRPEAWTNDSLNSRKSQALFSTNSALSLLPERIPSQYTDECATAESASSLPSPVYGEEPQLHPPNPTFFGSAGDLTSSPRGSCISTGSLGPSTSSLAPSPSSGGPLSETASTVSHFTATSHNLPLQPSYFASNARPPRARSNFRSQSRGRRLSQMSSGTTTPSLYTVHSSSAIRGAPHASHSSVQIVLPAPLGSPPHLHPHSDLYRGEQTQRSSVFVDKWVTAGAVDSSETHYRERSTSRHVDRRTSSRERTSNKLRKAASVSALVPATPSDVSQSPSPQPSRSVSSSRFPSRRTPPVPTIPEAYGKILEAASQGDTERGRPSHPKPMTTHSLEQSDTRLH</sequence>
<dbReference type="PROSITE" id="PS51257">
    <property type="entry name" value="PROKAR_LIPOPROTEIN"/>
    <property type="match status" value="1"/>
</dbReference>
<comment type="caution">
    <text evidence="3">The sequence shown here is derived from an EMBL/GenBank/DDBJ whole genome shotgun (WGS) entry which is preliminary data.</text>
</comment>
<keyword evidence="2" id="KW-1133">Transmembrane helix</keyword>
<dbReference type="EMBL" id="MLYV02001289">
    <property type="protein sequence ID" value="PSR71314.1"/>
    <property type="molecule type" value="Genomic_DNA"/>
</dbReference>
<feature type="compositionally biased region" description="Polar residues" evidence="1">
    <location>
        <begin position="188"/>
        <end position="211"/>
    </location>
</feature>
<feature type="transmembrane region" description="Helical" evidence="2">
    <location>
        <begin position="20"/>
        <end position="45"/>
    </location>
</feature>
<gene>
    <name evidence="3" type="ORF">PHLCEN_2v12828</name>
</gene>
<evidence type="ECO:0000313" key="4">
    <source>
        <dbReference type="Proteomes" id="UP000186601"/>
    </source>
</evidence>
<organism evidence="3 4">
    <name type="scientific">Hermanssonia centrifuga</name>
    <dbReference type="NCBI Taxonomy" id="98765"/>
    <lineage>
        <taxon>Eukaryota</taxon>
        <taxon>Fungi</taxon>
        <taxon>Dikarya</taxon>
        <taxon>Basidiomycota</taxon>
        <taxon>Agaricomycotina</taxon>
        <taxon>Agaricomycetes</taxon>
        <taxon>Polyporales</taxon>
        <taxon>Meruliaceae</taxon>
        <taxon>Hermanssonia</taxon>
    </lineage>
</organism>
<feature type="compositionally biased region" description="Polar residues" evidence="1">
    <location>
        <begin position="154"/>
        <end position="164"/>
    </location>
</feature>
<feature type="compositionally biased region" description="Low complexity" evidence="1">
    <location>
        <begin position="349"/>
        <end position="373"/>
    </location>
</feature>
<feature type="region of interest" description="Disordered" evidence="1">
    <location>
        <begin position="268"/>
        <end position="290"/>
    </location>
</feature>
<protein>
    <submittedName>
        <fullName evidence="3">Uncharacterized protein</fullName>
    </submittedName>
</protein>
<keyword evidence="2" id="KW-0812">Transmembrane</keyword>
<name>A0A2R6NG05_9APHY</name>
<evidence type="ECO:0000256" key="1">
    <source>
        <dbReference type="SAM" id="MobiDB-lite"/>
    </source>
</evidence>
<dbReference type="AlphaFoldDB" id="A0A2R6NG05"/>
<feature type="region of interest" description="Disordered" evidence="1">
    <location>
        <begin position="128"/>
        <end position="245"/>
    </location>
</feature>
<feature type="region of interest" description="Disordered" evidence="1">
    <location>
        <begin position="307"/>
        <end position="421"/>
    </location>
</feature>